<dbReference type="EC" id="1.14.11.18" evidence="2"/>
<accession>A0A1I7RYL2</accession>
<evidence type="ECO:0000313" key="6">
    <source>
        <dbReference type="WBParaSite" id="BXY_0582900.1"/>
    </source>
</evidence>
<evidence type="ECO:0000256" key="4">
    <source>
        <dbReference type="ARBA" id="ARBA00034924"/>
    </source>
</evidence>
<dbReference type="Gene3D" id="2.60.120.620">
    <property type="entry name" value="q2cbj1_9rhob like domain"/>
    <property type="match status" value="1"/>
</dbReference>
<comment type="similarity">
    <text evidence="1">Belongs to the PhyH family.</text>
</comment>
<dbReference type="PANTHER" id="PTHR21308:SF1">
    <property type="entry name" value="PHYTANOYL-COA DIOXYGENASE, PEROXISOMAL"/>
    <property type="match status" value="1"/>
</dbReference>
<dbReference type="WBParaSite" id="BXY_0582900.1">
    <property type="protein sequence ID" value="BXY_0582900.1"/>
    <property type="gene ID" value="BXY_0582900"/>
</dbReference>
<proteinExistence type="inferred from homology"/>
<dbReference type="InterPro" id="IPR008775">
    <property type="entry name" value="Phytyl_CoA_dOase-like"/>
</dbReference>
<protein>
    <recommendedName>
        <fullName evidence="2">phytanoyl-CoA dioxygenase</fullName>
        <ecNumber evidence="2">1.14.11.18</ecNumber>
    </recommendedName>
    <alternativeName>
        <fullName evidence="3">Phytanic acid oxidase</fullName>
    </alternativeName>
    <alternativeName>
        <fullName evidence="4">Phytanoyl-CoA alpha-hydroxylase</fullName>
    </alternativeName>
</protein>
<organism evidence="5 6">
    <name type="scientific">Bursaphelenchus xylophilus</name>
    <name type="common">Pinewood nematode worm</name>
    <name type="synonym">Aphelenchoides xylophilus</name>
    <dbReference type="NCBI Taxonomy" id="6326"/>
    <lineage>
        <taxon>Eukaryota</taxon>
        <taxon>Metazoa</taxon>
        <taxon>Ecdysozoa</taxon>
        <taxon>Nematoda</taxon>
        <taxon>Chromadorea</taxon>
        <taxon>Rhabditida</taxon>
        <taxon>Tylenchina</taxon>
        <taxon>Tylenchomorpha</taxon>
        <taxon>Aphelenchoidea</taxon>
        <taxon>Aphelenchoididae</taxon>
        <taxon>Bursaphelenchus</taxon>
    </lineage>
</organism>
<dbReference type="SUPFAM" id="SSF51197">
    <property type="entry name" value="Clavaminate synthase-like"/>
    <property type="match status" value="1"/>
</dbReference>
<dbReference type="PANTHER" id="PTHR21308">
    <property type="entry name" value="PHYTANOYL-COA ALPHA-HYDROXYLASE"/>
    <property type="match status" value="1"/>
</dbReference>
<reference evidence="6" key="1">
    <citation type="submission" date="2016-11" db="UniProtKB">
        <authorList>
            <consortium name="WormBaseParasite"/>
        </authorList>
    </citation>
    <scope>IDENTIFICATION</scope>
</reference>
<evidence type="ECO:0000313" key="5">
    <source>
        <dbReference type="Proteomes" id="UP000095284"/>
    </source>
</evidence>
<evidence type="ECO:0000256" key="3">
    <source>
        <dbReference type="ARBA" id="ARBA00034921"/>
    </source>
</evidence>
<dbReference type="eggNOG" id="KOG3290">
    <property type="taxonomic scope" value="Eukaryota"/>
</dbReference>
<evidence type="ECO:0000256" key="2">
    <source>
        <dbReference type="ARBA" id="ARBA00034809"/>
    </source>
</evidence>
<dbReference type="GO" id="GO:0001561">
    <property type="term" value="P:fatty acid alpha-oxidation"/>
    <property type="evidence" value="ECO:0007669"/>
    <property type="project" value="InterPro"/>
</dbReference>
<dbReference type="GO" id="GO:0048244">
    <property type="term" value="F:phytanoyl-CoA dioxygenase activity"/>
    <property type="evidence" value="ECO:0007669"/>
    <property type="project" value="UniProtKB-EC"/>
</dbReference>
<dbReference type="Proteomes" id="UP000095284">
    <property type="component" value="Unplaced"/>
</dbReference>
<name>A0A1I7RYL2_BURXY</name>
<evidence type="ECO:0000256" key="1">
    <source>
        <dbReference type="ARBA" id="ARBA00005830"/>
    </source>
</evidence>
<dbReference type="AlphaFoldDB" id="A0A1I7RYL2"/>
<dbReference type="InterPro" id="IPR047128">
    <property type="entry name" value="PhyH"/>
</dbReference>
<dbReference type="Pfam" id="PF05721">
    <property type="entry name" value="PhyH"/>
    <property type="match status" value="1"/>
</dbReference>
<sequence length="327" mass="37698">MFEVREQNGIMEMIIEDRERTEALKRDYSQPSRVLTRDQIEAYEKNGYIVVKGLISDFEVNDYIARFEEIVDGKNIHPEMTVMRNVAQKGQKRTVKTILKVQDFSADKRLFSYCQHPRIVEVVEDLIGPSKGKLSTINAMLLNKPSDDGSLSTRHPMHQDMYYFPFRPADFICCSWTALEPVNRENGCLVVIPGTHKLPLLPHTYPSWEGGVNKAFFGVHEFDQDKRVHVVMDKGDTVFFHPHLLHGSGANRTKGFRRAMSCHYANGDVCRFVDIRGGQQDLAASELLTIYEKKFKARGWKWPEWNIQVNLGAFFARKREKLGESVR</sequence>